<dbReference type="AlphaFoldDB" id="A0A6A5AAU2"/>
<proteinExistence type="predicted"/>
<comment type="caution">
    <text evidence="2">The sequence shown here is derived from an EMBL/GenBank/DDBJ whole genome shotgun (WGS) entry which is preliminary data.</text>
</comment>
<evidence type="ECO:0000313" key="2">
    <source>
        <dbReference type="EMBL" id="KAF0757211.1"/>
    </source>
</evidence>
<dbReference type="EMBL" id="VJMI01010014">
    <property type="protein sequence ID" value="KAF0757211.1"/>
    <property type="molecule type" value="Genomic_DNA"/>
</dbReference>
<name>A0A6A5AAU2_APHAT</name>
<sequence>MRLANPDPTPDALVVDGGGRTPPCPMATPTPVATHSIVDPSDPHATIRKLLKHIEQLEREGFVATSLVHALVSMFS</sequence>
<reference evidence="2 3" key="1">
    <citation type="submission" date="2019-06" db="EMBL/GenBank/DDBJ databases">
        <title>Genomics analysis of Aphanomyces spp. identifies a new class of oomycete effector associated with host adaptation.</title>
        <authorList>
            <person name="Gaulin E."/>
        </authorList>
    </citation>
    <scope>NUCLEOTIDE SEQUENCE [LARGE SCALE GENOMIC DNA]</scope>
    <source>
        <strain evidence="2 3">E</strain>
    </source>
</reference>
<gene>
    <name evidence="2" type="ORF">AaE_004340</name>
</gene>
<organism evidence="2 3">
    <name type="scientific">Aphanomyces astaci</name>
    <name type="common">Crayfish plague agent</name>
    <dbReference type="NCBI Taxonomy" id="112090"/>
    <lineage>
        <taxon>Eukaryota</taxon>
        <taxon>Sar</taxon>
        <taxon>Stramenopiles</taxon>
        <taxon>Oomycota</taxon>
        <taxon>Saprolegniomycetes</taxon>
        <taxon>Saprolegniales</taxon>
        <taxon>Verrucalvaceae</taxon>
        <taxon>Aphanomyces</taxon>
    </lineage>
</organism>
<protein>
    <submittedName>
        <fullName evidence="2">Uncharacterized protein</fullName>
    </submittedName>
</protein>
<dbReference type="Proteomes" id="UP000469452">
    <property type="component" value="Unassembled WGS sequence"/>
</dbReference>
<accession>A0A6A5AAU2</accession>
<feature type="region of interest" description="Disordered" evidence="1">
    <location>
        <begin position="1"/>
        <end position="21"/>
    </location>
</feature>
<evidence type="ECO:0000256" key="1">
    <source>
        <dbReference type="SAM" id="MobiDB-lite"/>
    </source>
</evidence>
<evidence type="ECO:0000313" key="3">
    <source>
        <dbReference type="Proteomes" id="UP000469452"/>
    </source>
</evidence>
<dbReference type="VEuPathDB" id="FungiDB:H257_13833"/>